<feature type="coiled-coil region" evidence="6">
    <location>
        <begin position="1114"/>
        <end position="1141"/>
    </location>
</feature>
<organism evidence="10 11">
    <name type="scientific">Acyrthosiphon pisum</name>
    <name type="common">Pea aphid</name>
    <dbReference type="NCBI Taxonomy" id="7029"/>
    <lineage>
        <taxon>Eukaryota</taxon>
        <taxon>Metazoa</taxon>
        <taxon>Ecdysozoa</taxon>
        <taxon>Arthropoda</taxon>
        <taxon>Hexapoda</taxon>
        <taxon>Insecta</taxon>
        <taxon>Pterygota</taxon>
        <taxon>Neoptera</taxon>
        <taxon>Paraneoptera</taxon>
        <taxon>Hemiptera</taxon>
        <taxon>Sternorrhyncha</taxon>
        <taxon>Aphidomorpha</taxon>
        <taxon>Aphidoidea</taxon>
        <taxon>Aphididae</taxon>
        <taxon>Macrosiphini</taxon>
        <taxon>Acyrthosiphon</taxon>
    </lineage>
</organism>
<feature type="transmembrane region" description="Helical" evidence="8">
    <location>
        <begin position="374"/>
        <end position="399"/>
    </location>
</feature>
<feature type="region of interest" description="Disordered" evidence="7">
    <location>
        <begin position="639"/>
        <end position="658"/>
    </location>
</feature>
<keyword evidence="3 8" id="KW-0812">Transmembrane</keyword>
<feature type="compositionally biased region" description="Polar residues" evidence="7">
    <location>
        <begin position="639"/>
        <end position="649"/>
    </location>
</feature>
<keyword evidence="6" id="KW-0175">Coiled coil</keyword>
<evidence type="ECO:0000256" key="5">
    <source>
        <dbReference type="ARBA" id="ARBA00023136"/>
    </source>
</evidence>
<dbReference type="InterPro" id="IPR038900">
    <property type="entry name" value="TMC"/>
</dbReference>
<evidence type="ECO:0000256" key="4">
    <source>
        <dbReference type="ARBA" id="ARBA00022989"/>
    </source>
</evidence>
<keyword evidence="4 8" id="KW-1133">Transmembrane helix</keyword>
<dbReference type="PANTHER" id="PTHR23302">
    <property type="entry name" value="TRANSMEMBRANE CHANNEL-RELATED"/>
    <property type="match status" value="1"/>
</dbReference>
<dbReference type="PANTHER" id="PTHR23302:SF40">
    <property type="entry name" value="TRANSMEMBRANE CHANNEL-LIKE PROTEIN"/>
    <property type="match status" value="1"/>
</dbReference>
<comment type="subcellular location">
    <subcellularLocation>
        <location evidence="1">Membrane</location>
        <topology evidence="1">Multi-pass membrane protein</topology>
    </subcellularLocation>
</comment>
<dbReference type="GeneID" id="100165476"/>
<dbReference type="Pfam" id="PF07810">
    <property type="entry name" value="TMC"/>
    <property type="match status" value="1"/>
</dbReference>
<feature type="region of interest" description="Disordered" evidence="7">
    <location>
        <begin position="39"/>
        <end position="79"/>
    </location>
</feature>
<accession>A0A8R2JSA6</accession>
<feature type="transmembrane region" description="Helical" evidence="8">
    <location>
        <begin position="206"/>
        <end position="224"/>
    </location>
</feature>
<feature type="transmembrane region" description="Helical" evidence="8">
    <location>
        <begin position="286"/>
        <end position="304"/>
    </location>
</feature>
<protein>
    <recommendedName>
        <fullName evidence="9">TMC domain-containing protein</fullName>
    </recommendedName>
</protein>
<evidence type="ECO:0000256" key="8">
    <source>
        <dbReference type="SAM" id="Phobius"/>
    </source>
</evidence>
<evidence type="ECO:0000256" key="7">
    <source>
        <dbReference type="SAM" id="MobiDB-lite"/>
    </source>
</evidence>
<evidence type="ECO:0000256" key="1">
    <source>
        <dbReference type="ARBA" id="ARBA00004141"/>
    </source>
</evidence>
<keyword evidence="11" id="KW-1185">Reference proteome</keyword>
<evidence type="ECO:0000313" key="10">
    <source>
        <dbReference type="EnsemblMetazoa" id="XP_029345531.1"/>
    </source>
</evidence>
<dbReference type="GO" id="GO:0008381">
    <property type="term" value="F:mechanosensitive monoatomic ion channel activity"/>
    <property type="evidence" value="ECO:0007669"/>
    <property type="project" value="TreeGrafter"/>
</dbReference>
<dbReference type="EnsemblMetazoa" id="XM_029489671.1">
    <property type="protein sequence ID" value="XP_029345531.1"/>
    <property type="gene ID" value="LOC100165476"/>
</dbReference>
<feature type="transmembrane region" description="Helical" evidence="8">
    <location>
        <begin position="450"/>
        <end position="471"/>
    </location>
</feature>
<evidence type="ECO:0000256" key="3">
    <source>
        <dbReference type="ARBA" id="ARBA00022692"/>
    </source>
</evidence>
<feature type="region of interest" description="Disordered" evidence="7">
    <location>
        <begin position="1216"/>
        <end position="1319"/>
    </location>
</feature>
<comment type="similarity">
    <text evidence="2">Belongs to the TMC family.</text>
</comment>
<feature type="compositionally biased region" description="Low complexity" evidence="7">
    <location>
        <begin position="1234"/>
        <end position="1243"/>
    </location>
</feature>
<feature type="compositionally biased region" description="Basic residues" evidence="7">
    <location>
        <begin position="39"/>
        <end position="52"/>
    </location>
</feature>
<sequence>MSISRGHSVEKVRFSASRAHSDENDEDYSASVNAILHKRLSVRKGKHQKQRRSSSPVSSMLPDDASLISDRRRSSAFTTSSGDTAINIEEAGISQEQIFENIRLHKEVLGSVRQQPWSIRRKMKLVQQAKEYVKKHEGQLQERLAMSKSTRDIMARFHIVLVKQWQHSKREMANFISQIIPWELTIKEIESQFGTVVASYFTFLRWLFWVNFVISVLLAAFVVMPEILTTNKADTGERKTLLPEEQATSMELMTLLNFEGVLQHSPMFYGYYSNRQSSDTGYRLPTAYFITGLVVYIYSFVATLRKMAANSRLSKLSEKDDECIFTWKLFTGWDYMIGNEETAHNRISSIILGFKEALLEEAERMKDKQNWKVVALRIFANLNMVWMLGSSVYAVILVVGRSTEPEAESTFWRKYEITVVMTLIGTFFPIAFEVLGVLESYHPRTTLRVQLARIMALNLLNLYTLTFALFVKINDMTKELLVLKSNVSNVTAPMATMATVARAATTATMATAASAATTATMATAATAATTTSSLKMTSTTSVLVTLAFMNSTISNTTKLQLPVAHTIDTQPNCYRQQIECPFSWPSVRNGPADQHTPRVDDYVSSSITPLKLITTRPNSSTAVDLGHSSDFGHSSNFGPTTGLFSENRNGTGSTESTTETTFKTVDDVQITAEVVYYDEKSSSENTATTAKSDVSYTNNYDEMMENSTVELVTAELMTENLTRDLVTAGSTITSSTDVSFDFGSTTPGSISSSIETAIGGTIPVEPTVESTTSLVTESTTSLDAVVAMANTTIGQSIITVDDDDEPYSTISSDDLQFQATDENTESAEERRIVKRMSEVIFNGTHCFQIVCSPPSPVTKYVTEVPNGFQGFSEKSSEAYSTTTEHEDAPREDLSLRATCLNLQIRRRLRKLCWETMFGQELVKLTVMDLVSTIISTIFVDFARAVFVRYMNRCWCWNLEKRFPQYGDFKIAENILHLVNNQGMVWMGMFFSPGLPIINVVKLMIMMYVRSWAVLTCNVPHDVVFRASRSNNFYLGLLLTMLFLCVLPVGYAIVWIEPSWHCGPFSQYKKIYHIFTNSIKKAVPNPHVHRVLDYIASPGIVIPLLLLLILIIYYLASLTSSLREANNDLKTQLRRERTEERRKMFQLVNRKKQGGGVDGDDDDDYTCMDTTLAKWRHIMPDSKQQTDDPSSVLKIAEKKLTDNEVLDKVREKLVHMEAEDQQPENKHNPYREDQQQQQTQPQPTKVQRNHHHHQPPQLQHHHHHHHHHQQHLYHHLRRPSRSEEPRDTAATLRKWKKSKMVRHPSSESESSDQSEAVPEIRETVQPQVATASHVSGSHHRTTAAELPVGGAVVEDGGPVPAVDQPVKQRARLKLAQILYKEARRRRQKYVEELQNQQE</sequence>
<dbReference type="Proteomes" id="UP000007819">
    <property type="component" value="Chromosome A2"/>
</dbReference>
<feature type="compositionally biased region" description="Basic residues" evidence="7">
    <location>
        <begin position="1292"/>
        <end position="1301"/>
    </location>
</feature>
<dbReference type="OrthoDB" id="5831905at2759"/>
<evidence type="ECO:0000313" key="11">
    <source>
        <dbReference type="Proteomes" id="UP000007819"/>
    </source>
</evidence>
<feature type="compositionally biased region" description="Basic residues" evidence="7">
    <location>
        <begin position="1246"/>
        <end position="1278"/>
    </location>
</feature>
<feature type="compositionally biased region" description="Basic and acidic residues" evidence="7">
    <location>
        <begin position="1216"/>
        <end position="1233"/>
    </location>
</feature>
<dbReference type="KEGG" id="api:100165476"/>
<feature type="transmembrane region" description="Helical" evidence="8">
    <location>
        <begin position="1093"/>
        <end position="1115"/>
    </location>
</feature>
<feature type="domain" description="TMC" evidence="9">
    <location>
        <begin position="912"/>
        <end position="1027"/>
    </location>
</feature>
<reference evidence="10" key="2">
    <citation type="submission" date="2022-06" db="UniProtKB">
        <authorList>
            <consortium name="EnsemblMetazoa"/>
        </authorList>
    </citation>
    <scope>IDENTIFICATION</scope>
</reference>
<reference evidence="11" key="1">
    <citation type="submission" date="2010-06" db="EMBL/GenBank/DDBJ databases">
        <authorList>
            <person name="Jiang H."/>
            <person name="Abraham K."/>
            <person name="Ali S."/>
            <person name="Alsbrooks S.L."/>
            <person name="Anim B.N."/>
            <person name="Anosike U.S."/>
            <person name="Attaway T."/>
            <person name="Bandaranaike D.P."/>
            <person name="Battles P.K."/>
            <person name="Bell S.N."/>
            <person name="Bell A.V."/>
            <person name="Beltran B."/>
            <person name="Bickham C."/>
            <person name="Bustamante Y."/>
            <person name="Caleb T."/>
            <person name="Canada A."/>
            <person name="Cardenas V."/>
            <person name="Carter K."/>
            <person name="Chacko J."/>
            <person name="Chandrabose M.N."/>
            <person name="Chavez D."/>
            <person name="Chavez A."/>
            <person name="Chen L."/>
            <person name="Chu H.-S."/>
            <person name="Claassen K.J."/>
            <person name="Cockrell R."/>
            <person name="Collins M."/>
            <person name="Cooper J.A."/>
            <person name="Cree A."/>
            <person name="Curry S.M."/>
            <person name="Da Y."/>
            <person name="Dao M.D."/>
            <person name="Das B."/>
            <person name="Davila M.-L."/>
            <person name="Davy-Carroll L."/>
            <person name="Denson S."/>
            <person name="Dinh H."/>
            <person name="Ebong V.E."/>
            <person name="Edwards J.R."/>
            <person name="Egan A."/>
            <person name="El-Daye J."/>
            <person name="Escobedo L."/>
            <person name="Fernandez S."/>
            <person name="Fernando P.R."/>
            <person name="Flagg N."/>
            <person name="Forbes L.D."/>
            <person name="Fowler R.G."/>
            <person name="Fu Q."/>
            <person name="Gabisi R.A."/>
            <person name="Ganer J."/>
            <person name="Garbino Pronczuk A."/>
            <person name="Garcia R.M."/>
            <person name="Garner T."/>
            <person name="Garrett T.E."/>
            <person name="Gonzalez D.A."/>
            <person name="Hamid H."/>
            <person name="Hawkins E.S."/>
            <person name="Hirani K."/>
            <person name="Hogues M.E."/>
            <person name="Hollins B."/>
            <person name="Hsiao C.-H."/>
            <person name="Jabil R."/>
            <person name="James M.L."/>
            <person name="Jhangiani S.N."/>
            <person name="Johnson B."/>
            <person name="Johnson Q."/>
            <person name="Joshi V."/>
            <person name="Kalu J.B."/>
            <person name="Kam C."/>
            <person name="Kashfia A."/>
            <person name="Keebler J."/>
            <person name="Kisamo H."/>
            <person name="Kovar C.L."/>
            <person name="Lago L.A."/>
            <person name="Lai C.-Y."/>
            <person name="Laidlaw J."/>
            <person name="Lara F."/>
            <person name="Le T.-K."/>
            <person name="Lee S.L."/>
            <person name="Legall F.H."/>
            <person name="Lemon S.J."/>
            <person name="Lewis L.R."/>
            <person name="Li B."/>
            <person name="Liu Y."/>
            <person name="Liu Y.-S."/>
            <person name="Lopez J."/>
            <person name="Lozado R.J."/>
            <person name="Lu J."/>
            <person name="Madu R.C."/>
            <person name="Maheshwari M."/>
            <person name="Maheshwari R."/>
            <person name="Malloy K."/>
            <person name="Martinez E."/>
            <person name="Mathew T."/>
            <person name="Mercado I.C."/>
            <person name="Mercado C."/>
            <person name="Meyer B."/>
            <person name="Montgomery K."/>
            <person name="Morgan M.B."/>
            <person name="Munidasa M."/>
            <person name="Nazareth L.V."/>
            <person name="Nelson J."/>
            <person name="Ng B.M."/>
            <person name="Nguyen N.B."/>
            <person name="Nguyen P.Q."/>
            <person name="Nguyen T."/>
            <person name="Obregon M."/>
            <person name="Okwuonu G.O."/>
            <person name="Onwere C.G."/>
            <person name="Orozco G."/>
            <person name="Parra A."/>
            <person name="Patel S."/>
            <person name="Patil S."/>
            <person name="Perez A."/>
            <person name="Perez Y."/>
            <person name="Pham C."/>
            <person name="Primus E.L."/>
            <person name="Pu L.-L."/>
            <person name="Puazo M."/>
            <person name="Qin X."/>
            <person name="Quiroz J.B."/>
            <person name="Reese J."/>
            <person name="Richards S."/>
            <person name="Rives C.M."/>
            <person name="Robberts R."/>
            <person name="Ruiz S.J."/>
            <person name="Ruiz M.J."/>
            <person name="Santibanez J."/>
            <person name="Schneider B.W."/>
            <person name="Sisson I."/>
            <person name="Smith M."/>
            <person name="Sodergren E."/>
            <person name="Song X.-Z."/>
            <person name="Song B.B."/>
            <person name="Summersgill H."/>
            <person name="Thelus R."/>
            <person name="Thornton R.D."/>
            <person name="Trejos Z.Y."/>
            <person name="Usmani K."/>
            <person name="Vattathil S."/>
            <person name="Villasana D."/>
            <person name="Walker D.L."/>
            <person name="Wang S."/>
            <person name="Wang K."/>
            <person name="White C.S."/>
            <person name="Williams A.C."/>
            <person name="Williamson J."/>
            <person name="Wilson K."/>
            <person name="Woghiren I.O."/>
            <person name="Woodworth J.R."/>
            <person name="Worley K.C."/>
            <person name="Wright R.A."/>
            <person name="Wu W."/>
            <person name="Young L."/>
            <person name="Zhang L."/>
            <person name="Zhang J."/>
            <person name="Zhu Y."/>
            <person name="Muzny D.M."/>
            <person name="Weinstock G."/>
            <person name="Gibbs R.A."/>
        </authorList>
    </citation>
    <scope>NUCLEOTIDE SEQUENCE [LARGE SCALE GENOMIC DNA]</scope>
    <source>
        <strain evidence="11">LSR1</strain>
    </source>
</reference>
<evidence type="ECO:0000259" key="9">
    <source>
        <dbReference type="Pfam" id="PF07810"/>
    </source>
</evidence>
<dbReference type="GO" id="GO:0005886">
    <property type="term" value="C:plasma membrane"/>
    <property type="evidence" value="ECO:0007669"/>
    <property type="project" value="InterPro"/>
</dbReference>
<evidence type="ECO:0000256" key="2">
    <source>
        <dbReference type="ARBA" id="ARBA00006510"/>
    </source>
</evidence>
<dbReference type="RefSeq" id="XP_029345531.1">
    <property type="nucleotide sequence ID" value="XM_029489671.1"/>
</dbReference>
<keyword evidence="5 8" id="KW-0472">Membrane</keyword>
<proteinExistence type="inferred from homology"/>
<evidence type="ECO:0000256" key="6">
    <source>
        <dbReference type="SAM" id="Coils"/>
    </source>
</evidence>
<dbReference type="InterPro" id="IPR012496">
    <property type="entry name" value="TMC_dom"/>
</dbReference>
<feature type="transmembrane region" description="Helical" evidence="8">
    <location>
        <begin position="1032"/>
        <end position="1055"/>
    </location>
</feature>
<name>A0A8R2JSA6_ACYPI</name>
<feature type="transmembrane region" description="Helical" evidence="8">
    <location>
        <begin position="419"/>
        <end position="438"/>
    </location>
</feature>